<dbReference type="AlphaFoldDB" id="A0A8J3IV00"/>
<keyword evidence="1 11" id="KW-0813">Transport</keyword>
<comment type="function">
    <text evidence="11">Part of the high-affinity ATP-driven potassium transport (or Kdp) system, which catalyzes the hydrolysis of ATP coupled with the electrogenic transport of potassium into the cytoplasm. This subunit acts as a catalytic chaperone that increases the ATP-binding affinity of the ATP-hydrolyzing subunit KdpB by the formation of a transient KdpB/KdpC/ATP ternary complex.</text>
</comment>
<dbReference type="Proteomes" id="UP000612808">
    <property type="component" value="Unassembled WGS sequence"/>
</dbReference>
<comment type="subcellular location">
    <subcellularLocation>
        <location evidence="11">Cell membrane</location>
        <topology evidence="11">Single-pass membrane protein</topology>
    </subcellularLocation>
</comment>
<evidence type="ECO:0000256" key="5">
    <source>
        <dbReference type="ARBA" id="ARBA00022741"/>
    </source>
</evidence>
<evidence type="ECO:0000256" key="6">
    <source>
        <dbReference type="ARBA" id="ARBA00022840"/>
    </source>
</evidence>
<gene>
    <name evidence="11 12" type="primary">kdpC</name>
    <name evidence="12" type="ORF">Aru02nite_13100</name>
</gene>
<keyword evidence="7 11" id="KW-0630">Potassium</keyword>
<proteinExistence type="inferred from homology"/>
<comment type="caution">
    <text evidence="12">The sequence shown here is derived from an EMBL/GenBank/DDBJ whole genome shotgun (WGS) entry which is preliminary data.</text>
</comment>
<protein>
    <recommendedName>
        <fullName evidence="11">Potassium-transporting ATPase KdpC subunit</fullName>
    </recommendedName>
    <alternativeName>
        <fullName evidence="11">ATP phosphohydrolase [potassium-transporting] C chain</fullName>
    </alternativeName>
    <alternativeName>
        <fullName evidence="11">Potassium-binding and translocating subunit C</fullName>
    </alternativeName>
    <alternativeName>
        <fullName evidence="11">Potassium-translocating ATPase C chain</fullName>
    </alternativeName>
</protein>
<keyword evidence="3 11" id="KW-0633">Potassium transport</keyword>
<evidence type="ECO:0000313" key="12">
    <source>
        <dbReference type="EMBL" id="GID10421.1"/>
    </source>
</evidence>
<dbReference type="GO" id="GO:0005886">
    <property type="term" value="C:plasma membrane"/>
    <property type="evidence" value="ECO:0007669"/>
    <property type="project" value="UniProtKB-SubCell"/>
</dbReference>
<comment type="subunit">
    <text evidence="11">The system is composed of three essential subunits: KdpA, KdpB and KdpC.</text>
</comment>
<keyword evidence="9 11" id="KW-0406">Ion transport</keyword>
<evidence type="ECO:0000256" key="7">
    <source>
        <dbReference type="ARBA" id="ARBA00022958"/>
    </source>
</evidence>
<evidence type="ECO:0000256" key="9">
    <source>
        <dbReference type="ARBA" id="ARBA00023065"/>
    </source>
</evidence>
<keyword evidence="10 11" id="KW-0472">Membrane</keyword>
<comment type="similarity">
    <text evidence="11">Belongs to the KdpC family.</text>
</comment>
<dbReference type="NCBIfam" id="NF001454">
    <property type="entry name" value="PRK00315.1"/>
    <property type="match status" value="1"/>
</dbReference>
<accession>A0A8J3IV00</accession>
<reference evidence="12" key="1">
    <citation type="submission" date="2021-01" db="EMBL/GenBank/DDBJ databases">
        <title>Whole genome shotgun sequence of Actinocatenispora rupis NBRC 107355.</title>
        <authorList>
            <person name="Komaki H."/>
            <person name="Tamura T."/>
        </authorList>
    </citation>
    <scope>NUCLEOTIDE SEQUENCE</scope>
    <source>
        <strain evidence="12">NBRC 107355</strain>
    </source>
</reference>
<keyword evidence="2 11" id="KW-1003">Cell membrane</keyword>
<keyword evidence="5 11" id="KW-0547">Nucleotide-binding</keyword>
<dbReference type="PANTHER" id="PTHR30042">
    <property type="entry name" value="POTASSIUM-TRANSPORTING ATPASE C CHAIN"/>
    <property type="match status" value="1"/>
</dbReference>
<dbReference type="PIRSF" id="PIRSF001296">
    <property type="entry name" value="K_ATPase_KdpC"/>
    <property type="match status" value="1"/>
</dbReference>
<dbReference type="GO" id="GO:0005524">
    <property type="term" value="F:ATP binding"/>
    <property type="evidence" value="ECO:0007669"/>
    <property type="project" value="UniProtKB-UniRule"/>
</dbReference>
<dbReference type="PANTHER" id="PTHR30042:SF2">
    <property type="entry name" value="POTASSIUM-TRANSPORTING ATPASE KDPC SUBUNIT"/>
    <property type="match status" value="1"/>
</dbReference>
<dbReference type="GO" id="GO:0008556">
    <property type="term" value="F:P-type potassium transmembrane transporter activity"/>
    <property type="evidence" value="ECO:0007669"/>
    <property type="project" value="InterPro"/>
</dbReference>
<evidence type="ECO:0000256" key="8">
    <source>
        <dbReference type="ARBA" id="ARBA00022989"/>
    </source>
</evidence>
<keyword evidence="4 11" id="KW-0812">Transmembrane</keyword>
<organism evidence="12 13">
    <name type="scientific">Actinocatenispora rupis</name>
    <dbReference type="NCBI Taxonomy" id="519421"/>
    <lineage>
        <taxon>Bacteria</taxon>
        <taxon>Bacillati</taxon>
        <taxon>Actinomycetota</taxon>
        <taxon>Actinomycetes</taxon>
        <taxon>Micromonosporales</taxon>
        <taxon>Micromonosporaceae</taxon>
        <taxon>Actinocatenispora</taxon>
    </lineage>
</organism>
<sequence>MTIVRTGWIRQHVAALRILVVLTVILGLGYPVATWAVGQVLFRNHAQGSPVESDGRVVGSRLIGQNFTGAAWFHPRASLAGAKGYAAGGDGADGSGGSNLGPSNPELVKAIRARRAAVARENGVAPTQVPPDAVTASASGLDPDISPEYAAIQVNRVAKARNVPAADVRRLVERYTYGRQLGVLGDPHVNVLELNLAVAKLG</sequence>
<dbReference type="HAMAP" id="MF_00276">
    <property type="entry name" value="KdpC"/>
    <property type="match status" value="1"/>
</dbReference>
<dbReference type="EMBL" id="BOMB01000007">
    <property type="protein sequence ID" value="GID10421.1"/>
    <property type="molecule type" value="Genomic_DNA"/>
</dbReference>
<name>A0A8J3IV00_9ACTN</name>
<evidence type="ECO:0000256" key="10">
    <source>
        <dbReference type="ARBA" id="ARBA00023136"/>
    </source>
</evidence>
<keyword evidence="6 11" id="KW-0067">ATP-binding</keyword>
<dbReference type="NCBIfam" id="TIGR00681">
    <property type="entry name" value="kdpC"/>
    <property type="match status" value="1"/>
</dbReference>
<dbReference type="InterPro" id="IPR003820">
    <property type="entry name" value="KdpC"/>
</dbReference>
<evidence type="ECO:0000256" key="4">
    <source>
        <dbReference type="ARBA" id="ARBA00022692"/>
    </source>
</evidence>
<evidence type="ECO:0000256" key="11">
    <source>
        <dbReference type="HAMAP-Rule" id="MF_00276"/>
    </source>
</evidence>
<evidence type="ECO:0000256" key="3">
    <source>
        <dbReference type="ARBA" id="ARBA00022538"/>
    </source>
</evidence>
<evidence type="ECO:0000256" key="1">
    <source>
        <dbReference type="ARBA" id="ARBA00022448"/>
    </source>
</evidence>
<feature type="transmembrane region" description="Helical" evidence="11">
    <location>
        <begin position="12"/>
        <end position="33"/>
    </location>
</feature>
<evidence type="ECO:0000313" key="13">
    <source>
        <dbReference type="Proteomes" id="UP000612808"/>
    </source>
</evidence>
<dbReference type="Pfam" id="PF02669">
    <property type="entry name" value="KdpC"/>
    <property type="match status" value="1"/>
</dbReference>
<evidence type="ECO:0000256" key="2">
    <source>
        <dbReference type="ARBA" id="ARBA00022475"/>
    </source>
</evidence>
<keyword evidence="8 11" id="KW-1133">Transmembrane helix</keyword>
<keyword evidence="13" id="KW-1185">Reference proteome</keyword>